<accession>A0A482ZE94</accession>
<evidence type="ECO:0000256" key="1">
    <source>
        <dbReference type="SAM" id="SignalP"/>
    </source>
</evidence>
<sequence length="127" mass="14829">MKYTCLFCSILIVWIVPLQVASMQDVYYRVINKEDVNMDTTCEEMQVTLWKIGFHDCFVTRKINDGGRDLESIVDRILGHAEACVETSSRSCVPDFEGFKRILTEVIKEMKDYTNMYLEEIIKGREK</sequence>
<evidence type="ECO:0000313" key="2">
    <source>
        <dbReference type="EMBL" id="SMD30021.1"/>
    </source>
</evidence>
<keyword evidence="1" id="KW-0732">Signal</keyword>
<proteinExistence type="predicted"/>
<feature type="signal peptide" evidence="1">
    <location>
        <begin position="1"/>
        <end position="23"/>
    </location>
</feature>
<dbReference type="EMBL" id="HAGP01000084">
    <property type="protein sequence ID" value="SMD30021.1"/>
    <property type="molecule type" value="Transcribed_RNA"/>
</dbReference>
<organism evidence="2">
    <name type="scientific">Latrodectus hasselti</name>
    <name type="common">Redback spider</name>
    <dbReference type="NCBI Taxonomy" id="256736"/>
    <lineage>
        <taxon>Eukaryota</taxon>
        <taxon>Metazoa</taxon>
        <taxon>Ecdysozoa</taxon>
        <taxon>Arthropoda</taxon>
        <taxon>Chelicerata</taxon>
        <taxon>Arachnida</taxon>
        <taxon>Araneae</taxon>
        <taxon>Araneomorphae</taxon>
        <taxon>Entelegynae</taxon>
        <taxon>Araneoidea</taxon>
        <taxon>Theridiidae</taxon>
        <taxon>Latrodectus</taxon>
    </lineage>
</organism>
<protein>
    <submittedName>
        <fullName evidence="2">U5-Theriditoxin-Lha1a_1</fullName>
    </submittedName>
</protein>
<name>A0A482ZE94_LATHA</name>
<feature type="chain" id="PRO_5019710528" evidence="1">
    <location>
        <begin position="24"/>
        <end position="127"/>
    </location>
</feature>
<reference evidence="2" key="1">
    <citation type="submission" date="2017-03" db="EMBL/GenBank/DDBJ databases">
        <authorList>
            <person name="QRISCLOUD D."/>
        </authorList>
    </citation>
    <scope>NUCLEOTIDE SEQUENCE</scope>
</reference>
<dbReference type="AlphaFoldDB" id="A0A482ZE94"/>
<reference evidence="2" key="2">
    <citation type="submission" date="2019-04" db="EMBL/GenBank/DDBJ databases">
        <title>Unravelling the molecular evolution of spider venoms.</title>
        <authorList>
            <person name="Pineda S."/>
        </authorList>
    </citation>
    <scope>NUCLEOTIDE SEQUENCE</scope>
</reference>